<dbReference type="InterPro" id="IPR043519">
    <property type="entry name" value="NT_sf"/>
</dbReference>
<protein>
    <submittedName>
        <fullName evidence="2">DNA polymerase III subunit beta</fullName>
    </submittedName>
</protein>
<organism evidence="2 3">
    <name type="scientific">Thermus filiformis</name>
    <dbReference type="NCBI Taxonomy" id="276"/>
    <lineage>
        <taxon>Bacteria</taxon>
        <taxon>Thermotogati</taxon>
        <taxon>Deinococcota</taxon>
        <taxon>Deinococci</taxon>
        <taxon>Thermales</taxon>
        <taxon>Thermaceae</taxon>
        <taxon>Thermus</taxon>
    </lineage>
</organism>
<keyword evidence="3" id="KW-1185">Reference proteome</keyword>
<dbReference type="InterPro" id="IPR002934">
    <property type="entry name" value="Polymerase_NTP_transf_dom"/>
</dbReference>
<dbReference type="PANTHER" id="PTHR43449:SF3">
    <property type="entry name" value="POLYMERASE NUCLEOTIDYL TRANSFERASE DOMAIN-CONTAINING PROTEIN"/>
    <property type="match status" value="1"/>
</dbReference>
<feature type="domain" description="Polymerase nucleotidyl transferase" evidence="1">
    <location>
        <begin position="39"/>
        <end position="82"/>
    </location>
</feature>
<name>A0A0A2X7L8_THEFI</name>
<accession>A0A0A2X7L8</accession>
<dbReference type="OrthoDB" id="9813766at2"/>
<evidence type="ECO:0000313" key="3">
    <source>
        <dbReference type="Proteomes" id="UP000030364"/>
    </source>
</evidence>
<dbReference type="GO" id="GO:0016779">
    <property type="term" value="F:nucleotidyltransferase activity"/>
    <property type="evidence" value="ECO:0007669"/>
    <property type="project" value="InterPro"/>
</dbReference>
<evidence type="ECO:0000259" key="1">
    <source>
        <dbReference type="Pfam" id="PF01909"/>
    </source>
</evidence>
<dbReference type="PANTHER" id="PTHR43449">
    <property type="entry name" value="NUCLEOTIDYLTRANSFERASE"/>
    <property type="match status" value="1"/>
</dbReference>
<dbReference type="RefSeq" id="WP_038066762.1">
    <property type="nucleotide sequence ID" value="NZ_JPSL02000038.1"/>
</dbReference>
<dbReference type="SUPFAM" id="SSF81301">
    <property type="entry name" value="Nucleotidyltransferase"/>
    <property type="match status" value="1"/>
</dbReference>
<gene>
    <name evidence="2" type="ORF">THFILI_04905</name>
</gene>
<sequence length="121" mass="13826">MAPLDRELAHRPQASRALERRYREWEERLQEARRYAERVRGVLGEARVFLFGSVARGSFNLESDIDLLVVSSRLPKDPLERLALLQGLGEGRVEARGLTPEEFARLEARGALAWLEGAWEL</sequence>
<evidence type="ECO:0000313" key="2">
    <source>
        <dbReference type="EMBL" id="KGQ21179.1"/>
    </source>
</evidence>
<comment type="caution">
    <text evidence="2">The sequence shown here is derived from an EMBL/GenBank/DDBJ whole genome shotgun (WGS) entry which is preliminary data.</text>
</comment>
<dbReference type="Proteomes" id="UP000030364">
    <property type="component" value="Unassembled WGS sequence"/>
</dbReference>
<dbReference type="PATRIC" id="fig|276.5.peg.2044"/>
<dbReference type="CDD" id="cd05403">
    <property type="entry name" value="NT_KNTase_like"/>
    <property type="match status" value="1"/>
</dbReference>
<reference evidence="2 3" key="1">
    <citation type="journal article" date="2015" name="Genome Announc.">
        <title>Draft Genome Sequence of the Thermophile Thermus filiformis ATCC 43280, Producer of Carotenoid-(Di)glucoside-Branched Fatty Acid (Di)esters and Source of Hyperthermostable Enzymes of Biotechnological Interest.</title>
        <authorList>
            <person name="Mandelli F."/>
            <person name="Oliveira Ramires B."/>
            <person name="Couger M.B."/>
            <person name="Paixao D.A."/>
            <person name="Camilo C.M."/>
            <person name="Polikarpov I."/>
            <person name="Prade R."/>
            <person name="Riano-Pachon D.M."/>
            <person name="Squina F.M."/>
        </authorList>
    </citation>
    <scope>NUCLEOTIDE SEQUENCE [LARGE SCALE GENOMIC DNA]</scope>
    <source>
        <strain evidence="2 3">ATCC 43280</strain>
    </source>
</reference>
<proteinExistence type="predicted"/>
<dbReference type="EMBL" id="JPSL02000038">
    <property type="protein sequence ID" value="KGQ21179.1"/>
    <property type="molecule type" value="Genomic_DNA"/>
</dbReference>
<dbReference type="STRING" id="276.THFILI_04905"/>
<dbReference type="Pfam" id="PF01909">
    <property type="entry name" value="NTP_transf_2"/>
    <property type="match status" value="1"/>
</dbReference>
<dbReference type="AlphaFoldDB" id="A0A0A2X7L8"/>
<dbReference type="Gene3D" id="3.30.460.10">
    <property type="entry name" value="Beta Polymerase, domain 2"/>
    <property type="match status" value="1"/>
</dbReference>